<dbReference type="PROSITE" id="PS50110">
    <property type="entry name" value="RESPONSE_REGULATORY"/>
    <property type="match status" value="1"/>
</dbReference>
<name>A0A3E1PA99_9BACT</name>
<keyword evidence="8" id="KW-1185">Reference proteome</keyword>
<dbReference type="InterPro" id="IPR003594">
    <property type="entry name" value="HATPase_dom"/>
</dbReference>
<evidence type="ECO:0000256" key="1">
    <source>
        <dbReference type="ARBA" id="ARBA00000085"/>
    </source>
</evidence>
<reference evidence="7 8" key="1">
    <citation type="submission" date="2018-08" db="EMBL/GenBank/DDBJ databases">
        <title>Chitinophaga sp. K20C18050901, a novel bacterium isolated from forest soil.</title>
        <authorList>
            <person name="Wang C."/>
        </authorList>
    </citation>
    <scope>NUCLEOTIDE SEQUENCE [LARGE SCALE GENOMIC DNA]</scope>
    <source>
        <strain evidence="7 8">K20C18050901</strain>
    </source>
</reference>
<evidence type="ECO:0000259" key="6">
    <source>
        <dbReference type="PROSITE" id="PS50110"/>
    </source>
</evidence>
<organism evidence="7 8">
    <name type="scientific">Chitinophaga silvisoli</name>
    <dbReference type="NCBI Taxonomy" id="2291814"/>
    <lineage>
        <taxon>Bacteria</taxon>
        <taxon>Pseudomonadati</taxon>
        <taxon>Bacteroidota</taxon>
        <taxon>Chitinophagia</taxon>
        <taxon>Chitinophagales</taxon>
        <taxon>Chitinophagaceae</taxon>
        <taxon>Chitinophaga</taxon>
    </lineage>
</organism>
<dbReference type="InterPro" id="IPR011006">
    <property type="entry name" value="CheY-like_superfamily"/>
</dbReference>
<dbReference type="Gene3D" id="3.30.565.10">
    <property type="entry name" value="Histidine kinase-like ATPase, C-terminal domain"/>
    <property type="match status" value="1"/>
</dbReference>
<evidence type="ECO:0000259" key="5">
    <source>
        <dbReference type="PROSITE" id="PS50109"/>
    </source>
</evidence>
<dbReference type="PRINTS" id="PR00344">
    <property type="entry name" value="BCTRLSENSOR"/>
</dbReference>
<dbReference type="Pfam" id="PF00072">
    <property type="entry name" value="Response_reg"/>
    <property type="match status" value="1"/>
</dbReference>
<evidence type="ECO:0000256" key="3">
    <source>
        <dbReference type="ARBA" id="ARBA00022553"/>
    </source>
</evidence>
<feature type="domain" description="Response regulatory" evidence="6">
    <location>
        <begin position="272"/>
        <end position="390"/>
    </location>
</feature>
<dbReference type="SMART" id="SM00387">
    <property type="entry name" value="HATPase_c"/>
    <property type="match status" value="1"/>
</dbReference>
<dbReference type="EMBL" id="QTJV01000001">
    <property type="protein sequence ID" value="RFM37047.1"/>
    <property type="molecule type" value="Genomic_DNA"/>
</dbReference>
<dbReference type="InterPro" id="IPR001789">
    <property type="entry name" value="Sig_transdc_resp-reg_receiver"/>
</dbReference>
<evidence type="ECO:0000256" key="4">
    <source>
        <dbReference type="PROSITE-ProRule" id="PRU00169"/>
    </source>
</evidence>
<evidence type="ECO:0000256" key="2">
    <source>
        <dbReference type="ARBA" id="ARBA00012438"/>
    </source>
</evidence>
<dbReference type="InterPro" id="IPR003661">
    <property type="entry name" value="HisK_dim/P_dom"/>
</dbReference>
<sequence length="393" mass="44128">MFVYIYEKEKIRQSIEKDEMIKEQAIALQQADAKIDHLLKLIHDLRSPLSAILNALPLLERSQNIISWLKGIRSSCTYLISLISNITTAAKIDAGQTDILHYEPLLLRCWIENALDMMTSSAKAKEVTLELEIDQQLPDYINTDRIAITRILTNLLDNAISFSPIRRTVKVSCQKEEQSLSLRIVNEGLTDLPRDLFEPYVSQKEGGTGLGLAIVRNLVQKMNGEVSAYKTAGGDCTTFLVNLPLESNETLIQCEPATEEPVTRHMGNNGLNILIFEDDLFLRSVITEHLLQHPAIKKVTTTGSGQQGLRHATLTPPDVIIIDDKLIDMDGLTVVKQFQLNNRLANIPIIIASGGLNDQDQIRYLESGIQEYLQKPYNMDILINTIQRITSII</sequence>
<keyword evidence="3 4" id="KW-0597">Phosphoprotein</keyword>
<accession>A0A3E1PA99</accession>
<evidence type="ECO:0000313" key="8">
    <source>
        <dbReference type="Proteomes" id="UP000261174"/>
    </source>
</evidence>
<dbReference type="GO" id="GO:0000155">
    <property type="term" value="F:phosphorelay sensor kinase activity"/>
    <property type="evidence" value="ECO:0007669"/>
    <property type="project" value="InterPro"/>
</dbReference>
<dbReference type="InterPro" id="IPR036097">
    <property type="entry name" value="HisK_dim/P_sf"/>
</dbReference>
<dbReference type="Gene3D" id="3.40.50.2300">
    <property type="match status" value="1"/>
</dbReference>
<dbReference type="InterPro" id="IPR005467">
    <property type="entry name" value="His_kinase_dom"/>
</dbReference>
<dbReference type="Proteomes" id="UP000261174">
    <property type="component" value="Unassembled WGS sequence"/>
</dbReference>
<dbReference type="Pfam" id="PF02518">
    <property type="entry name" value="HATPase_c"/>
    <property type="match status" value="1"/>
</dbReference>
<comment type="catalytic activity">
    <reaction evidence="1">
        <text>ATP + protein L-histidine = ADP + protein N-phospho-L-histidine.</text>
        <dbReference type="EC" id="2.7.13.3"/>
    </reaction>
</comment>
<dbReference type="SUPFAM" id="SSF55874">
    <property type="entry name" value="ATPase domain of HSP90 chaperone/DNA topoisomerase II/histidine kinase"/>
    <property type="match status" value="1"/>
</dbReference>
<comment type="caution">
    <text evidence="7">The sequence shown here is derived from an EMBL/GenBank/DDBJ whole genome shotgun (WGS) entry which is preliminary data.</text>
</comment>
<evidence type="ECO:0000313" key="7">
    <source>
        <dbReference type="EMBL" id="RFM37047.1"/>
    </source>
</evidence>
<dbReference type="AlphaFoldDB" id="A0A3E1PA99"/>
<protein>
    <recommendedName>
        <fullName evidence="2">histidine kinase</fullName>
        <ecNumber evidence="2">2.7.13.3</ecNumber>
    </recommendedName>
</protein>
<dbReference type="PANTHER" id="PTHR43547:SF2">
    <property type="entry name" value="HYBRID SIGNAL TRANSDUCTION HISTIDINE KINASE C"/>
    <property type="match status" value="1"/>
</dbReference>
<feature type="modified residue" description="4-aspartylphosphate" evidence="4">
    <location>
        <position position="323"/>
    </location>
</feature>
<proteinExistence type="predicted"/>
<gene>
    <name evidence="7" type="ORF">DXN04_05990</name>
</gene>
<dbReference type="CDD" id="cd00082">
    <property type="entry name" value="HisKA"/>
    <property type="match status" value="1"/>
</dbReference>
<dbReference type="SUPFAM" id="SSF52172">
    <property type="entry name" value="CheY-like"/>
    <property type="match status" value="1"/>
</dbReference>
<dbReference type="SMART" id="SM00388">
    <property type="entry name" value="HisKA"/>
    <property type="match status" value="1"/>
</dbReference>
<dbReference type="SMART" id="SM00448">
    <property type="entry name" value="REC"/>
    <property type="match status" value="1"/>
</dbReference>
<dbReference type="InterPro" id="IPR004358">
    <property type="entry name" value="Sig_transdc_His_kin-like_C"/>
</dbReference>
<dbReference type="InterPro" id="IPR036890">
    <property type="entry name" value="HATPase_C_sf"/>
</dbReference>
<dbReference type="SUPFAM" id="SSF47384">
    <property type="entry name" value="Homodimeric domain of signal transducing histidine kinase"/>
    <property type="match status" value="1"/>
</dbReference>
<feature type="domain" description="Histidine kinase" evidence="5">
    <location>
        <begin position="40"/>
        <end position="247"/>
    </location>
</feature>
<dbReference type="EC" id="2.7.13.3" evidence="2"/>
<dbReference type="Gene3D" id="1.10.287.130">
    <property type="match status" value="1"/>
</dbReference>
<dbReference type="PROSITE" id="PS50109">
    <property type="entry name" value="HIS_KIN"/>
    <property type="match status" value="1"/>
</dbReference>
<dbReference type="PANTHER" id="PTHR43547">
    <property type="entry name" value="TWO-COMPONENT HISTIDINE KINASE"/>
    <property type="match status" value="1"/>
</dbReference>